<accession>A0AAN7NUS9</accession>
<proteinExistence type="predicted"/>
<dbReference type="Proteomes" id="UP001333110">
    <property type="component" value="Unassembled WGS sequence"/>
</dbReference>
<evidence type="ECO:0000313" key="2">
    <source>
        <dbReference type="Proteomes" id="UP001333110"/>
    </source>
</evidence>
<organism evidence="1 2">
    <name type="scientific">Mycteria americana</name>
    <name type="common">Wood stork</name>
    <dbReference type="NCBI Taxonomy" id="33587"/>
    <lineage>
        <taxon>Eukaryota</taxon>
        <taxon>Metazoa</taxon>
        <taxon>Chordata</taxon>
        <taxon>Craniata</taxon>
        <taxon>Vertebrata</taxon>
        <taxon>Euteleostomi</taxon>
        <taxon>Archelosauria</taxon>
        <taxon>Archosauria</taxon>
        <taxon>Dinosauria</taxon>
        <taxon>Saurischia</taxon>
        <taxon>Theropoda</taxon>
        <taxon>Coelurosauria</taxon>
        <taxon>Aves</taxon>
        <taxon>Neognathae</taxon>
        <taxon>Neoaves</taxon>
        <taxon>Aequornithes</taxon>
        <taxon>Ciconiiformes</taxon>
        <taxon>Ciconiidae</taxon>
        <taxon>Mycteria</taxon>
    </lineage>
</organism>
<sequence length="142" mass="15619">MSLVSCDKEATVSSPFHAVKFNSVGAEQSKSQEVSSPQLAVRSSHHLRSLCCQVKKQRKWWIKTDLQQSLVIVLVAVIALMLTANQRASIADTCHGRKTPSLVAAHVSQLLTGPCYSIRNLTAELNSAMLQTWRAFVDKSDP</sequence>
<name>A0AAN7NUS9_MYCAM</name>
<protein>
    <submittedName>
        <fullName evidence="1">Uncharacterized protein</fullName>
    </submittedName>
</protein>
<keyword evidence="2" id="KW-1185">Reference proteome</keyword>
<dbReference type="EMBL" id="JAUNZN010000007">
    <property type="protein sequence ID" value="KAK4818361.1"/>
    <property type="molecule type" value="Genomic_DNA"/>
</dbReference>
<dbReference type="AlphaFoldDB" id="A0AAN7NUS9"/>
<comment type="caution">
    <text evidence="1">The sequence shown here is derived from an EMBL/GenBank/DDBJ whole genome shotgun (WGS) entry which is preliminary data.</text>
</comment>
<reference evidence="1 2" key="1">
    <citation type="journal article" date="2023" name="J. Hered.">
        <title>Chromosome-level genome of the wood stork (Mycteria americana) provides insight into avian chromosome evolution.</title>
        <authorList>
            <person name="Flamio R. Jr."/>
            <person name="Ramstad K.M."/>
        </authorList>
    </citation>
    <scope>NUCLEOTIDE SEQUENCE [LARGE SCALE GENOMIC DNA]</scope>
    <source>
        <strain evidence="1">JAX WOST 10</strain>
    </source>
</reference>
<gene>
    <name evidence="1" type="ORF">QYF61_011653</name>
</gene>
<evidence type="ECO:0000313" key="1">
    <source>
        <dbReference type="EMBL" id="KAK4818361.1"/>
    </source>
</evidence>